<proteinExistence type="predicted"/>
<evidence type="ECO:0000313" key="1">
    <source>
        <dbReference type="EMBL" id="AIY30136.1"/>
    </source>
</evidence>
<name>A0A0A1EI73_NORV</name>
<sequence>MAQRQKPTALKPAARILFLPPLSRPSPFSPWLARLLPPPPPGKLTKLTPGSSKILSNAPLVSFPFHLETPQVKYCLIWPSDQGSTPTLPTSQPCTPAGLGTWRFSWSSPAMPLLLARWLLPLYHPIFPKGHSPLLKSHASHMSCVMCAPWSPFNCLFLTCVEFFGMLPRIRRNLCAWFACCTRHSAQTARVMSLLWSLAAFFLSRQLISTLYT</sequence>
<organism evidence="1">
    <name type="scientific">Murine norovirus</name>
    <dbReference type="NCBI Taxonomy" id="357231"/>
    <lineage>
        <taxon>Viruses</taxon>
        <taxon>Riboviria</taxon>
        <taxon>Orthornavirae</taxon>
        <taxon>Pisuviricota</taxon>
        <taxon>Pisoniviricetes</taxon>
        <taxon>Picornavirales</taxon>
        <taxon>Caliciviridae</taxon>
        <taxon>Norovirus</taxon>
        <taxon>Norovirus norwalkense</taxon>
        <taxon>Norwalk virus</taxon>
    </lineage>
</organism>
<accession>A0A0A1EI73</accession>
<reference evidence="1" key="2">
    <citation type="submission" date="2014-08" db="EMBL/GenBank/DDBJ databases">
        <authorList>
            <person name="Li X."/>
            <person name="Fu R."/>
            <person name="Wang J."/>
            <person name="Wei L."/>
            <person name="Wang S."/>
            <person name="Yue B."/>
            <person name="He Z."/>
        </authorList>
    </citation>
    <scope>NUCLEOTIDE SEQUENCE</scope>
    <source>
        <strain evidence="1">BJ 10-2062</strain>
    </source>
</reference>
<reference evidence="1" key="1">
    <citation type="journal article" date="2013" name="Zhongguo Bing Du Bing Za Zhi">
        <title>Sequence analysis of the complete genome of murine norovirus isolated from Beijng, China.</title>
        <authorList>
            <person name="Li X."/>
            <person name="Fu R."/>
            <person name="Wang J."/>
            <person name="Wei L."/>
            <person name="Wang S."/>
            <person name="Yue B."/>
            <person name="He Z."/>
        </authorList>
    </citation>
    <scope>NUCLEOTIDE SEQUENCE</scope>
    <source>
        <strain evidence="1">BJ 10-2062</strain>
    </source>
</reference>
<protein>
    <submittedName>
        <fullName evidence="1">ORF4 protein</fullName>
    </submittedName>
</protein>
<dbReference type="EMBL" id="KM458057">
    <property type="protein sequence ID" value="AIY30136.1"/>
    <property type="molecule type" value="Genomic_RNA"/>
</dbReference>